<comment type="caution">
    <text evidence="1">The sequence shown here is derived from an EMBL/GenBank/DDBJ whole genome shotgun (WGS) entry which is preliminary data.</text>
</comment>
<evidence type="ECO:0000313" key="1">
    <source>
        <dbReference type="EMBL" id="OII74335.1"/>
    </source>
</evidence>
<sequence>MTDNIGELITIPIKYVNKHKERLLLLEFQGSLTISKINTETGEIANSENIEDFNNTVIGQLINFDKISKSLDNSEANNNFESAIQYSKNNPIELKIGYHTLIGKLVKLAKPLAIIQNLSKTQENNEKQLNIYDIINFKLVFESRPQFSS</sequence>
<gene>
    <name evidence="1" type="ORF">cubi_01179</name>
</gene>
<accession>A0A1J4MJY9</accession>
<dbReference type="Pfam" id="PF09696">
    <property type="entry name" value="Ctf8"/>
    <property type="match status" value="1"/>
</dbReference>
<dbReference type="EMBL" id="LRBP01000012">
    <property type="protein sequence ID" value="OII74335.1"/>
    <property type="molecule type" value="Genomic_DNA"/>
</dbReference>
<proteinExistence type="predicted"/>
<evidence type="ECO:0000313" key="2">
    <source>
        <dbReference type="Proteomes" id="UP000186176"/>
    </source>
</evidence>
<dbReference type="RefSeq" id="XP_028875528.1">
    <property type="nucleotide sequence ID" value="XM_029018191.1"/>
</dbReference>
<reference evidence="1 2" key="1">
    <citation type="submission" date="2016-10" db="EMBL/GenBank/DDBJ databases">
        <title>Reductive evolution of mitochondrial metabolism and differential evolution of invasion-related proteins in Cryptosporidium.</title>
        <authorList>
            <person name="Liu S."/>
            <person name="Roellig D.M."/>
            <person name="Guo Y."/>
            <person name="Li N."/>
            <person name="Frace M.A."/>
            <person name="Tang K."/>
            <person name="Zhang L."/>
            <person name="Feng Y."/>
            <person name="Xiao L."/>
        </authorList>
    </citation>
    <scope>NUCLEOTIDE SEQUENCE [LARGE SCALE GENOMIC DNA]</scope>
    <source>
        <strain evidence="1">39726</strain>
    </source>
</reference>
<dbReference type="AlphaFoldDB" id="A0A1J4MJY9"/>
<name>A0A1J4MJY9_9CRYT</name>
<dbReference type="InterPro" id="IPR018607">
    <property type="entry name" value="Ctf8"/>
</dbReference>
<dbReference type="GO" id="GO:0007064">
    <property type="term" value="P:mitotic sister chromatid cohesion"/>
    <property type="evidence" value="ECO:0007669"/>
    <property type="project" value="InterPro"/>
</dbReference>
<dbReference type="OrthoDB" id="121932at2759"/>
<dbReference type="GO" id="GO:0031390">
    <property type="term" value="C:Ctf18 RFC-like complex"/>
    <property type="evidence" value="ECO:0007669"/>
    <property type="project" value="InterPro"/>
</dbReference>
<dbReference type="GeneID" id="39977970"/>
<organism evidence="1 2">
    <name type="scientific">Cryptosporidium ubiquitum</name>
    <dbReference type="NCBI Taxonomy" id="857276"/>
    <lineage>
        <taxon>Eukaryota</taxon>
        <taxon>Sar</taxon>
        <taxon>Alveolata</taxon>
        <taxon>Apicomplexa</taxon>
        <taxon>Conoidasida</taxon>
        <taxon>Coccidia</taxon>
        <taxon>Eucoccidiorida</taxon>
        <taxon>Eimeriorina</taxon>
        <taxon>Cryptosporidiidae</taxon>
        <taxon>Cryptosporidium</taxon>
    </lineage>
</organism>
<dbReference type="VEuPathDB" id="CryptoDB:cubi_01179"/>
<dbReference type="Proteomes" id="UP000186176">
    <property type="component" value="Unassembled WGS sequence"/>
</dbReference>
<keyword evidence="2" id="KW-1185">Reference proteome</keyword>
<protein>
    <submittedName>
        <fullName evidence="1">Uncharacterized protein</fullName>
    </submittedName>
</protein>